<evidence type="ECO:0000313" key="2">
    <source>
        <dbReference type="Proteomes" id="UP000294689"/>
    </source>
</evidence>
<organism evidence="1 2">
    <name type="scientific">Gelidibacter sediminis</name>
    <dbReference type="NCBI Taxonomy" id="1608710"/>
    <lineage>
        <taxon>Bacteria</taxon>
        <taxon>Pseudomonadati</taxon>
        <taxon>Bacteroidota</taxon>
        <taxon>Flavobacteriia</taxon>
        <taxon>Flavobacteriales</taxon>
        <taxon>Flavobacteriaceae</taxon>
        <taxon>Gelidibacter</taxon>
    </lineage>
</organism>
<evidence type="ECO:0008006" key="3">
    <source>
        <dbReference type="Google" id="ProtNLM"/>
    </source>
</evidence>
<protein>
    <recommendedName>
        <fullName evidence="3">Acetyltransferase (GNAT) family protein</fullName>
    </recommendedName>
</protein>
<gene>
    <name evidence="1" type="ORF">BXY82_1535</name>
</gene>
<dbReference type="Gene3D" id="3.40.630.30">
    <property type="match status" value="1"/>
</dbReference>
<dbReference type="AlphaFoldDB" id="A0A4R7PZ15"/>
<sequence>MSALKEFTVTLYQPEFKSDWDTFIINSKNGTFLFQRDFMEYHNNRFDDFSLLLFKGHILIGVVPAHRVEDTLYSHQGLTYGGLILSADVPFKSVLNSFRTLLKFLSDQKIRYLYIKEVPTIYHQGPSDEIRYLSAILQAQLERRDVLSVVENTNRLRFSKSRREGIKRGKLNDLQIVNDDDFETFWNLILQPNLNLKHNTHPVHSLEDILFLKSKFPDSIKQFNVYDDGKIVAGATIFETVHVAHCQYISGNADKNTLGSLDALHNVLINEVYVDKPYFDFGTSNLNNGQQINYGLQFWKEGFGARTITQDFYTIETRNYKKLDAVLV</sequence>
<dbReference type="RefSeq" id="WP_243835739.1">
    <property type="nucleotide sequence ID" value="NZ_SOBW01000008.1"/>
</dbReference>
<name>A0A4R7PZ15_9FLAO</name>
<dbReference type="EMBL" id="SOBW01000008">
    <property type="protein sequence ID" value="TDU39509.1"/>
    <property type="molecule type" value="Genomic_DNA"/>
</dbReference>
<accession>A0A4R7PZ15</accession>
<reference evidence="1 2" key="1">
    <citation type="submission" date="2019-03" db="EMBL/GenBank/DDBJ databases">
        <title>Genomic Encyclopedia of Archaeal and Bacterial Type Strains, Phase II (KMG-II): from individual species to whole genera.</title>
        <authorList>
            <person name="Goeker M."/>
        </authorList>
    </citation>
    <scope>NUCLEOTIDE SEQUENCE [LARGE SCALE GENOMIC DNA]</scope>
    <source>
        <strain evidence="1 2">DSM 28135</strain>
    </source>
</reference>
<keyword evidence="2" id="KW-1185">Reference proteome</keyword>
<proteinExistence type="predicted"/>
<dbReference type="InterPro" id="IPR016181">
    <property type="entry name" value="Acyl_CoA_acyltransferase"/>
</dbReference>
<dbReference type="Proteomes" id="UP000294689">
    <property type="component" value="Unassembled WGS sequence"/>
</dbReference>
<comment type="caution">
    <text evidence="1">The sequence shown here is derived from an EMBL/GenBank/DDBJ whole genome shotgun (WGS) entry which is preliminary data.</text>
</comment>
<dbReference type="SUPFAM" id="SSF55729">
    <property type="entry name" value="Acyl-CoA N-acyltransferases (Nat)"/>
    <property type="match status" value="1"/>
</dbReference>
<evidence type="ECO:0000313" key="1">
    <source>
        <dbReference type="EMBL" id="TDU39509.1"/>
    </source>
</evidence>